<dbReference type="PROSITE" id="PS00086">
    <property type="entry name" value="CYTOCHROME_P450"/>
    <property type="match status" value="1"/>
</dbReference>
<dbReference type="Gene3D" id="1.10.630.10">
    <property type="entry name" value="Cytochrome P450"/>
    <property type="match status" value="1"/>
</dbReference>
<dbReference type="InterPro" id="IPR050196">
    <property type="entry name" value="Cytochrome_P450_Monoox"/>
</dbReference>
<comment type="similarity">
    <text evidence="1 8">Belongs to the cytochrome P450 family.</text>
</comment>
<evidence type="ECO:0000256" key="7">
    <source>
        <dbReference type="PIRSR" id="PIRSR602401-1"/>
    </source>
</evidence>
<evidence type="ECO:0000256" key="2">
    <source>
        <dbReference type="ARBA" id="ARBA00022617"/>
    </source>
</evidence>
<dbReference type="InterPro" id="IPR001128">
    <property type="entry name" value="Cyt_P450"/>
</dbReference>
<gene>
    <name evidence="9" type="ORF">C8263_16205</name>
</gene>
<dbReference type="Pfam" id="PF00067">
    <property type="entry name" value="p450"/>
    <property type="match status" value="1"/>
</dbReference>
<dbReference type="Proteomes" id="UP000240317">
    <property type="component" value="Unassembled WGS sequence"/>
</dbReference>
<dbReference type="InterPro" id="IPR017972">
    <property type="entry name" value="Cyt_P450_CS"/>
</dbReference>
<dbReference type="InterPro" id="IPR036396">
    <property type="entry name" value="Cyt_P450_sf"/>
</dbReference>
<keyword evidence="3 7" id="KW-0479">Metal-binding</keyword>
<keyword evidence="5 7" id="KW-0408">Iron</keyword>
<reference evidence="9 10" key="1">
    <citation type="submission" date="2018-03" db="EMBL/GenBank/DDBJ databases">
        <title>Draft genome of Deinococcus sp. OD32.</title>
        <authorList>
            <person name="Wang X.-P."/>
            <person name="Du Z.-J."/>
        </authorList>
    </citation>
    <scope>NUCLEOTIDE SEQUENCE [LARGE SCALE GENOMIC DNA]</scope>
    <source>
        <strain evidence="9 10">OD32</strain>
    </source>
</reference>
<accession>A0A2T3W4F6</accession>
<dbReference type="CDD" id="cd20620">
    <property type="entry name" value="CYP132-like"/>
    <property type="match status" value="1"/>
</dbReference>
<comment type="cofactor">
    <cofactor evidence="7">
        <name>heme</name>
        <dbReference type="ChEBI" id="CHEBI:30413"/>
    </cofactor>
</comment>
<feature type="binding site" description="axial binding residue" evidence="7">
    <location>
        <position position="398"/>
    </location>
    <ligand>
        <name>heme</name>
        <dbReference type="ChEBI" id="CHEBI:30413"/>
    </ligand>
    <ligandPart>
        <name>Fe</name>
        <dbReference type="ChEBI" id="CHEBI:18248"/>
    </ligandPart>
</feature>
<dbReference type="GO" id="GO:0005506">
    <property type="term" value="F:iron ion binding"/>
    <property type="evidence" value="ECO:0007669"/>
    <property type="project" value="InterPro"/>
</dbReference>
<dbReference type="PRINTS" id="PR00463">
    <property type="entry name" value="EP450I"/>
</dbReference>
<dbReference type="OrthoDB" id="9789468at2"/>
<evidence type="ECO:0000313" key="9">
    <source>
        <dbReference type="EMBL" id="PTA66771.1"/>
    </source>
</evidence>
<protein>
    <submittedName>
        <fullName evidence="9">Cytochrome P450</fullName>
    </submittedName>
</protein>
<organism evidence="9 10">
    <name type="scientific">Deinococcus arcticus</name>
    <dbReference type="NCBI Taxonomy" id="2136176"/>
    <lineage>
        <taxon>Bacteria</taxon>
        <taxon>Thermotogati</taxon>
        <taxon>Deinococcota</taxon>
        <taxon>Deinococci</taxon>
        <taxon>Deinococcales</taxon>
        <taxon>Deinococcaceae</taxon>
        <taxon>Deinococcus</taxon>
    </lineage>
</organism>
<evidence type="ECO:0000256" key="1">
    <source>
        <dbReference type="ARBA" id="ARBA00010617"/>
    </source>
</evidence>
<keyword evidence="4 8" id="KW-0560">Oxidoreductase</keyword>
<dbReference type="PANTHER" id="PTHR24291">
    <property type="entry name" value="CYTOCHROME P450 FAMILY 4"/>
    <property type="match status" value="1"/>
</dbReference>
<evidence type="ECO:0000256" key="4">
    <source>
        <dbReference type="ARBA" id="ARBA00023002"/>
    </source>
</evidence>
<dbReference type="PANTHER" id="PTHR24291:SF50">
    <property type="entry name" value="BIFUNCTIONAL ALBAFLAVENONE MONOOXYGENASE_TERPENE SYNTHASE"/>
    <property type="match status" value="1"/>
</dbReference>
<evidence type="ECO:0000313" key="10">
    <source>
        <dbReference type="Proteomes" id="UP000240317"/>
    </source>
</evidence>
<dbReference type="GO" id="GO:0020037">
    <property type="term" value="F:heme binding"/>
    <property type="evidence" value="ECO:0007669"/>
    <property type="project" value="InterPro"/>
</dbReference>
<dbReference type="GO" id="GO:0004497">
    <property type="term" value="F:monooxygenase activity"/>
    <property type="evidence" value="ECO:0007669"/>
    <property type="project" value="UniProtKB-KW"/>
</dbReference>
<evidence type="ECO:0000256" key="6">
    <source>
        <dbReference type="ARBA" id="ARBA00023033"/>
    </source>
</evidence>
<comment type="caution">
    <text evidence="9">The sequence shown here is derived from an EMBL/GenBank/DDBJ whole genome shotgun (WGS) entry which is preliminary data.</text>
</comment>
<sequence length="454" mass="51248">MPTLAGPPPLPVLGNLLDFGRDPLGFLDRVTQQYGCGVKIRIESARDTYIVTDPAQVEEVLVNTGRTFQKGYQRHPLMRLVLGNGLVTSEGEFWLRQRRLAQPAFHRARIASYGETMVRFADRQLQGWQDGQDLNLSEAMMHLTMEIITQTVFDVDLHGDPRAQNVSRAVNTVLDEYSHQMTSAVRALMERLPIHLPVPGEGRLRKAVQELDTLILALVAERRAEGRDHGDLLSMFLDARDEDGSGMTDAQLRDELVTLFLAGHETTANALTWSFFLLSQHPEVEAKLHAEVRGVLGNRLPTVQDLPRLPYTGQIVKEVLRLYPPVWWLSREPQADWRCDDVLVPAGAEVGISPWVMHRDAGFYPEPLAFQPERWTPEFEAQLPRYAYFPFGGGPRLCIGNNFALMEAALVMATIAQRFHVEVSEPQQVMADPSLTLRPKGGLRVRLHERKERS</sequence>
<name>A0A2T3W4F6_9DEIO</name>
<dbReference type="EMBL" id="PYSV01000020">
    <property type="protein sequence ID" value="PTA66771.1"/>
    <property type="molecule type" value="Genomic_DNA"/>
</dbReference>
<dbReference type="AlphaFoldDB" id="A0A2T3W4F6"/>
<evidence type="ECO:0000256" key="5">
    <source>
        <dbReference type="ARBA" id="ARBA00023004"/>
    </source>
</evidence>
<dbReference type="InterPro" id="IPR002401">
    <property type="entry name" value="Cyt_P450_E_grp-I"/>
</dbReference>
<dbReference type="GO" id="GO:0016705">
    <property type="term" value="F:oxidoreductase activity, acting on paired donors, with incorporation or reduction of molecular oxygen"/>
    <property type="evidence" value="ECO:0007669"/>
    <property type="project" value="InterPro"/>
</dbReference>
<dbReference type="SUPFAM" id="SSF48264">
    <property type="entry name" value="Cytochrome P450"/>
    <property type="match status" value="1"/>
</dbReference>
<evidence type="ECO:0000256" key="3">
    <source>
        <dbReference type="ARBA" id="ARBA00022723"/>
    </source>
</evidence>
<keyword evidence="2 7" id="KW-0349">Heme</keyword>
<proteinExistence type="inferred from homology"/>
<dbReference type="RefSeq" id="WP_107139186.1">
    <property type="nucleotide sequence ID" value="NZ_PYSV01000020.1"/>
</dbReference>
<evidence type="ECO:0000256" key="8">
    <source>
        <dbReference type="RuleBase" id="RU000461"/>
    </source>
</evidence>
<dbReference type="PRINTS" id="PR00385">
    <property type="entry name" value="P450"/>
</dbReference>
<keyword evidence="6 8" id="KW-0503">Monooxygenase</keyword>
<keyword evidence="10" id="KW-1185">Reference proteome</keyword>